<keyword evidence="4" id="KW-0997">Cell inner membrane</keyword>
<evidence type="ECO:0000256" key="5">
    <source>
        <dbReference type="ARBA" id="ARBA00022692"/>
    </source>
</evidence>
<keyword evidence="7 8" id="KW-0472">Membrane</keyword>
<feature type="transmembrane region" description="Helical" evidence="8">
    <location>
        <begin position="114"/>
        <end position="138"/>
    </location>
</feature>
<evidence type="ECO:0000256" key="7">
    <source>
        <dbReference type="ARBA" id="ARBA00023136"/>
    </source>
</evidence>
<dbReference type="PANTHER" id="PTHR33508:SF2">
    <property type="entry name" value="UPF0056 INNER MEMBRANE PROTEIN MARC"/>
    <property type="match status" value="1"/>
</dbReference>
<dbReference type="EMBL" id="DAASCL010000013">
    <property type="protein sequence ID" value="HAE4977384.1"/>
    <property type="molecule type" value="Genomic_DNA"/>
</dbReference>
<keyword evidence="5 8" id="KW-0812">Transmembrane</keyword>
<feature type="transmembrane region" description="Helical" evidence="8">
    <location>
        <begin position="77"/>
        <end position="94"/>
    </location>
</feature>
<proteinExistence type="inferred from homology"/>
<dbReference type="Pfam" id="PF01914">
    <property type="entry name" value="MarC"/>
    <property type="match status" value="1"/>
</dbReference>
<organism evidence="9">
    <name type="scientific">Salmonella dublin</name>
    <dbReference type="NCBI Taxonomy" id="98360"/>
    <lineage>
        <taxon>Bacteria</taxon>
        <taxon>Pseudomonadati</taxon>
        <taxon>Pseudomonadota</taxon>
        <taxon>Gammaproteobacteria</taxon>
        <taxon>Enterobacterales</taxon>
        <taxon>Enterobacteriaceae</taxon>
        <taxon>Salmonella</taxon>
    </lineage>
</organism>
<name>A0A732CZU5_SALDU</name>
<protein>
    <recommendedName>
        <fullName evidence="8">UPF0056 membrane protein</fullName>
    </recommendedName>
</protein>
<evidence type="ECO:0000256" key="4">
    <source>
        <dbReference type="ARBA" id="ARBA00022519"/>
    </source>
</evidence>
<dbReference type="InterPro" id="IPR002771">
    <property type="entry name" value="Multi_antbiot-R_MarC"/>
</dbReference>
<comment type="caution">
    <text evidence="8">Lacks conserved residue(s) required for the propagation of feature annotation.</text>
</comment>
<feature type="transmembrane region" description="Helical" evidence="8">
    <location>
        <begin position="145"/>
        <end position="166"/>
    </location>
</feature>
<dbReference type="PANTHER" id="PTHR33508">
    <property type="entry name" value="UPF0056 MEMBRANE PROTEIN YHCE"/>
    <property type="match status" value="1"/>
</dbReference>
<gene>
    <name evidence="9" type="ORF">G4G51_001925</name>
</gene>
<evidence type="ECO:0000256" key="3">
    <source>
        <dbReference type="ARBA" id="ARBA00022475"/>
    </source>
</evidence>
<dbReference type="AlphaFoldDB" id="A0A732CZU5"/>
<comment type="similarity">
    <text evidence="2 8">Belongs to the UPF0056 (MarC) family.</text>
</comment>
<evidence type="ECO:0000256" key="8">
    <source>
        <dbReference type="RuleBase" id="RU362048"/>
    </source>
</evidence>
<comment type="subcellular location">
    <subcellularLocation>
        <location evidence="1">Cell inner membrane</location>
        <topology evidence="1">Multi-pass membrane protein</topology>
    </subcellularLocation>
    <subcellularLocation>
        <location evidence="8">Cell membrane</location>
        <topology evidence="8">Multi-pass membrane protein</topology>
    </subcellularLocation>
</comment>
<evidence type="ECO:0000256" key="1">
    <source>
        <dbReference type="ARBA" id="ARBA00004429"/>
    </source>
</evidence>
<accession>A0A732CZU5</accession>
<keyword evidence="6 8" id="KW-1133">Transmembrane helix</keyword>
<feature type="transmembrane region" description="Helical" evidence="8">
    <location>
        <begin position="186"/>
        <end position="208"/>
    </location>
</feature>
<reference evidence="9" key="2">
    <citation type="submission" date="2018-07" db="EMBL/GenBank/DDBJ databases">
        <authorList>
            <consortium name="NCBI Pathogen Detection Project"/>
        </authorList>
    </citation>
    <scope>NUCLEOTIDE SEQUENCE</scope>
    <source>
        <strain evidence="9">10-1049</strain>
    </source>
</reference>
<dbReference type="GO" id="GO:0005886">
    <property type="term" value="C:plasma membrane"/>
    <property type="evidence" value="ECO:0007669"/>
    <property type="project" value="UniProtKB-SubCell"/>
</dbReference>
<sequence>MTVLFLKAFTLTLLGLLPMVNPPTTATLLLGLTQGMSAQQVNEQINKTAVYLFITLCITLFAGTSVLSFFGLTLPSLRLAGGLVISVIGFRMLFPSSAGLQNSQTSGAIAFVPLTIPSLCGPGTMALVLSGAVQIAALPPDIARLPLWVGMVAAFAALSLISWSVLKMATPVCRFMGESGIDALTRIMGFLLICMGMQFGITAVRDVVAGF</sequence>
<evidence type="ECO:0000313" key="9">
    <source>
        <dbReference type="EMBL" id="HAE4977384.1"/>
    </source>
</evidence>
<feature type="transmembrane region" description="Helical" evidence="8">
    <location>
        <begin position="50"/>
        <end position="70"/>
    </location>
</feature>
<evidence type="ECO:0000256" key="2">
    <source>
        <dbReference type="ARBA" id="ARBA00009784"/>
    </source>
</evidence>
<comment type="caution">
    <text evidence="9">The sequence shown here is derived from an EMBL/GenBank/DDBJ whole genome shotgun (WGS) entry which is preliminary data.</text>
</comment>
<reference evidence="9" key="1">
    <citation type="journal article" date="2018" name="Genome Biol.">
        <title>SKESA: strategic k-mer extension for scrupulous assemblies.</title>
        <authorList>
            <person name="Souvorov A."/>
            <person name="Agarwala R."/>
            <person name="Lipman D.J."/>
        </authorList>
    </citation>
    <scope>NUCLEOTIDE SEQUENCE</scope>
    <source>
        <strain evidence="9">10-1049</strain>
    </source>
</reference>
<evidence type="ECO:0000256" key="6">
    <source>
        <dbReference type="ARBA" id="ARBA00022989"/>
    </source>
</evidence>
<keyword evidence="3" id="KW-1003">Cell membrane</keyword>
<dbReference type="NCBIfam" id="NF008228">
    <property type="entry name" value="PRK10995.1"/>
    <property type="match status" value="1"/>
</dbReference>